<dbReference type="EMBL" id="BRVS01000004">
    <property type="protein sequence ID" value="GLB66603.1"/>
    <property type="molecule type" value="Genomic_DNA"/>
</dbReference>
<dbReference type="RefSeq" id="WP_264794749.1">
    <property type="nucleotide sequence ID" value="NZ_BRVS01000004.1"/>
</dbReference>
<name>A0ABQ5MRJ0_9MICC</name>
<evidence type="ECO:0000313" key="2">
    <source>
        <dbReference type="EMBL" id="GLB66603.1"/>
    </source>
</evidence>
<feature type="domain" description="Peptidase M20 dimerisation" evidence="1">
    <location>
        <begin position="202"/>
        <end position="298"/>
    </location>
</feature>
<protein>
    <submittedName>
        <fullName evidence="2">Amidohydrolase</fullName>
    </submittedName>
</protein>
<dbReference type="InterPro" id="IPR017439">
    <property type="entry name" value="Amidohydrolase"/>
</dbReference>
<dbReference type="Pfam" id="PF07687">
    <property type="entry name" value="M20_dimer"/>
    <property type="match status" value="1"/>
</dbReference>
<keyword evidence="3" id="KW-1185">Reference proteome</keyword>
<dbReference type="InterPro" id="IPR011650">
    <property type="entry name" value="Peptidase_M20_dimer"/>
</dbReference>
<dbReference type="SUPFAM" id="SSF55031">
    <property type="entry name" value="Bacterial exopeptidase dimerisation domain"/>
    <property type="match status" value="1"/>
</dbReference>
<dbReference type="Pfam" id="PF01546">
    <property type="entry name" value="Peptidase_M20"/>
    <property type="match status" value="1"/>
</dbReference>
<dbReference type="InterPro" id="IPR002933">
    <property type="entry name" value="Peptidase_M20"/>
</dbReference>
<proteinExistence type="predicted"/>
<evidence type="ECO:0000259" key="1">
    <source>
        <dbReference type="Pfam" id="PF07687"/>
    </source>
</evidence>
<accession>A0ABQ5MRJ0</accession>
<dbReference type="PANTHER" id="PTHR11014">
    <property type="entry name" value="PEPTIDASE M20 FAMILY MEMBER"/>
    <property type="match status" value="1"/>
</dbReference>
<dbReference type="SUPFAM" id="SSF53187">
    <property type="entry name" value="Zn-dependent exopeptidases"/>
    <property type="match status" value="1"/>
</dbReference>
<dbReference type="NCBIfam" id="TIGR01891">
    <property type="entry name" value="amidohydrolases"/>
    <property type="match status" value="1"/>
</dbReference>
<dbReference type="InterPro" id="IPR036264">
    <property type="entry name" value="Bact_exopeptidase_dim_dom"/>
</dbReference>
<comment type="caution">
    <text evidence="2">The sequence shown here is derived from an EMBL/GenBank/DDBJ whole genome shotgun (WGS) entry which is preliminary data.</text>
</comment>
<evidence type="ECO:0000313" key="3">
    <source>
        <dbReference type="Proteomes" id="UP001209654"/>
    </source>
</evidence>
<dbReference type="Gene3D" id="3.40.630.10">
    <property type="entry name" value="Zn peptidases"/>
    <property type="match status" value="1"/>
</dbReference>
<organism evidence="2 3">
    <name type="scientific">Arthrobacter mangrovi</name>
    <dbReference type="NCBI Taxonomy" id="2966350"/>
    <lineage>
        <taxon>Bacteria</taxon>
        <taxon>Bacillati</taxon>
        <taxon>Actinomycetota</taxon>
        <taxon>Actinomycetes</taxon>
        <taxon>Micrococcales</taxon>
        <taxon>Micrococcaceae</taxon>
        <taxon>Arthrobacter</taxon>
    </lineage>
</organism>
<dbReference type="PANTHER" id="PTHR11014:SF63">
    <property type="entry name" value="METALLOPEPTIDASE, PUTATIVE (AFU_ORTHOLOGUE AFUA_6G09600)-RELATED"/>
    <property type="match status" value="1"/>
</dbReference>
<dbReference type="Proteomes" id="UP001209654">
    <property type="component" value="Unassembled WGS sequence"/>
</dbReference>
<sequence>MAQADTVPLAPRITVSPGFLAEHLELYKAFHRAPELSSQEYRTAAAIERRLDELGIEHFRSGGTGVVGLLGNGEGPVIGFRADTDGLPIAEETGLGYASTATGTLPDGSTAPVMHGCGHDTHITDALAAAAYLAANRDTWAGTVVLLFQPAEETAAGAKAMVDDGLWDRAPRPEVVLAQHVMPQRSGTVTLRPGHMASLADSWRITVRGRQAHGSQPEKSIDPIVAAAAMVLRLQTIVSRELSPTKPAVVTVGTFHAGLKENIIPETAEFSLNVRTPDEETRLQVLAAIRRIISAEAAASGIGEPDIVEINRFPRLFNDAGHTERVTSAFREAFGEESIVSAPLGRGSEDAGWLGDAIGVPVVFWAFGAFPPEQFEDGKMPPGNHHPGFAPDAEAAIAHGTAAALTALLAYVGR</sequence>
<dbReference type="Gene3D" id="3.30.70.360">
    <property type="match status" value="1"/>
</dbReference>
<reference evidence="2 3" key="1">
    <citation type="journal article" date="2023" name="Int. J. Syst. Evol. Microbiol.">
        <title>Arthrobacter mangrovi sp. nov., an actinobacterium isolated from the rhizosphere of a mangrove.</title>
        <authorList>
            <person name="Hamada M."/>
            <person name="Saitou S."/>
            <person name="Enomoto N."/>
            <person name="Nanri K."/>
            <person name="Hidaka K."/>
            <person name="Miura T."/>
            <person name="Tamura T."/>
        </authorList>
    </citation>
    <scope>NUCLEOTIDE SEQUENCE [LARGE SCALE GENOMIC DNA]</scope>
    <source>
        <strain evidence="2 3">NBRC 112813</strain>
    </source>
</reference>
<gene>
    <name evidence="2" type="ORF">AHIS1636_10420</name>
</gene>
<dbReference type="PIRSF" id="PIRSF005962">
    <property type="entry name" value="Pept_M20D_amidohydro"/>
    <property type="match status" value="1"/>
</dbReference>